<gene>
    <name evidence="1" type="ORF">K8V70_00370</name>
</gene>
<organism evidence="1 2">
    <name type="scientific">Enorma phocaeensis</name>
    <dbReference type="NCBI Taxonomy" id="1871019"/>
    <lineage>
        <taxon>Bacteria</taxon>
        <taxon>Bacillati</taxon>
        <taxon>Actinomycetota</taxon>
        <taxon>Coriobacteriia</taxon>
        <taxon>Coriobacteriales</taxon>
        <taxon>Coriobacteriaceae</taxon>
        <taxon>Enorma</taxon>
    </lineage>
</organism>
<sequence length="109" mass="12063">MSPATVHDGSRALIDVTEGPLGDTRQEVEITAAHEKRFRTHQEVGLAALCVAPSTLAPLYLVEENLAVEDYPDEPALGIGWMRDTTLANGYPHRVDALFRDEPVLFIRH</sequence>
<dbReference type="RefSeq" id="WP_273188437.1">
    <property type="nucleotide sequence ID" value="NZ_DYUZ01000003.1"/>
</dbReference>
<accession>A0A921ITD1</accession>
<name>A0A921ITD1_9ACTN</name>
<comment type="caution">
    <text evidence="1">The sequence shown here is derived from an EMBL/GenBank/DDBJ whole genome shotgun (WGS) entry which is preliminary data.</text>
</comment>
<protein>
    <submittedName>
        <fullName evidence="1">Uncharacterized protein</fullName>
    </submittedName>
</protein>
<dbReference type="AlphaFoldDB" id="A0A921ITD1"/>
<proteinExistence type="predicted"/>
<dbReference type="EMBL" id="DYUZ01000003">
    <property type="protein sequence ID" value="HJG36311.1"/>
    <property type="molecule type" value="Genomic_DNA"/>
</dbReference>
<dbReference type="Proteomes" id="UP000753256">
    <property type="component" value="Unassembled WGS sequence"/>
</dbReference>
<reference evidence="1" key="1">
    <citation type="journal article" date="2021" name="PeerJ">
        <title>Extensive microbial diversity within the chicken gut microbiome revealed by metagenomics and culture.</title>
        <authorList>
            <person name="Gilroy R."/>
            <person name="Ravi A."/>
            <person name="Getino M."/>
            <person name="Pursley I."/>
            <person name="Horton D.L."/>
            <person name="Alikhan N.F."/>
            <person name="Baker D."/>
            <person name="Gharbi K."/>
            <person name="Hall N."/>
            <person name="Watson M."/>
            <person name="Adriaenssens E.M."/>
            <person name="Foster-Nyarko E."/>
            <person name="Jarju S."/>
            <person name="Secka A."/>
            <person name="Antonio M."/>
            <person name="Oren A."/>
            <person name="Chaudhuri R.R."/>
            <person name="La Ragione R."/>
            <person name="Hildebrand F."/>
            <person name="Pallen M.J."/>
        </authorList>
    </citation>
    <scope>NUCLEOTIDE SEQUENCE</scope>
    <source>
        <strain evidence="1">ChiHjej13B12-9602</strain>
    </source>
</reference>
<evidence type="ECO:0000313" key="1">
    <source>
        <dbReference type="EMBL" id="HJG36311.1"/>
    </source>
</evidence>
<reference evidence="1" key="2">
    <citation type="submission" date="2021-09" db="EMBL/GenBank/DDBJ databases">
        <authorList>
            <person name="Gilroy R."/>
        </authorList>
    </citation>
    <scope>NUCLEOTIDE SEQUENCE</scope>
    <source>
        <strain evidence="1">ChiHjej13B12-9602</strain>
    </source>
</reference>
<evidence type="ECO:0000313" key="2">
    <source>
        <dbReference type="Proteomes" id="UP000753256"/>
    </source>
</evidence>